<evidence type="ECO:0000313" key="3">
    <source>
        <dbReference type="EMBL" id="MFC5970096.1"/>
    </source>
</evidence>
<dbReference type="EMBL" id="JBHSQH010000001">
    <property type="protein sequence ID" value="MFC5970096.1"/>
    <property type="molecule type" value="Genomic_DNA"/>
</dbReference>
<name>A0ABD5RIC0_9EURY</name>
<dbReference type="PANTHER" id="PTHR46112:SF2">
    <property type="entry name" value="XAA-PRO AMINOPEPTIDASE P-RELATED"/>
    <property type="match status" value="1"/>
</dbReference>
<dbReference type="Proteomes" id="UP001596099">
    <property type="component" value="Unassembled WGS sequence"/>
</dbReference>
<dbReference type="Gene3D" id="3.90.230.10">
    <property type="entry name" value="Creatinase/methionine aminopeptidase superfamily"/>
    <property type="match status" value="1"/>
</dbReference>
<evidence type="ECO:0000259" key="2">
    <source>
        <dbReference type="Pfam" id="PF00557"/>
    </source>
</evidence>
<dbReference type="SUPFAM" id="SSF55920">
    <property type="entry name" value="Creatinase/aminopeptidase"/>
    <property type="match status" value="1"/>
</dbReference>
<dbReference type="AlphaFoldDB" id="A0ABD5RIC0"/>
<dbReference type="Pfam" id="PF00557">
    <property type="entry name" value="Peptidase_M24"/>
    <property type="match status" value="1"/>
</dbReference>
<dbReference type="CDD" id="cd01066">
    <property type="entry name" value="APP_MetAP"/>
    <property type="match status" value="1"/>
</dbReference>
<evidence type="ECO:0000256" key="1">
    <source>
        <dbReference type="SAM" id="MobiDB-lite"/>
    </source>
</evidence>
<dbReference type="SUPFAM" id="SSF53092">
    <property type="entry name" value="Creatinase/prolidase N-terminal domain"/>
    <property type="match status" value="1"/>
</dbReference>
<feature type="domain" description="Peptidase M24" evidence="2">
    <location>
        <begin position="130"/>
        <end position="321"/>
    </location>
</feature>
<comment type="caution">
    <text evidence="3">The sequence shown here is derived from an EMBL/GenBank/DDBJ whole genome shotgun (WGS) entry which is preliminary data.</text>
</comment>
<organism evidence="3 4">
    <name type="scientific">Halomarina salina</name>
    <dbReference type="NCBI Taxonomy" id="1872699"/>
    <lineage>
        <taxon>Archaea</taxon>
        <taxon>Methanobacteriati</taxon>
        <taxon>Methanobacteriota</taxon>
        <taxon>Stenosarchaea group</taxon>
        <taxon>Halobacteria</taxon>
        <taxon>Halobacteriales</taxon>
        <taxon>Natronomonadaceae</taxon>
        <taxon>Halomarina</taxon>
    </lineage>
</organism>
<dbReference type="InterPro" id="IPR050659">
    <property type="entry name" value="Peptidase_M24B"/>
</dbReference>
<reference evidence="3 4" key="1">
    <citation type="journal article" date="2019" name="Int. J. Syst. Evol. Microbiol.">
        <title>The Global Catalogue of Microorganisms (GCM) 10K type strain sequencing project: providing services to taxonomists for standard genome sequencing and annotation.</title>
        <authorList>
            <consortium name="The Broad Institute Genomics Platform"/>
            <consortium name="The Broad Institute Genome Sequencing Center for Infectious Disease"/>
            <person name="Wu L."/>
            <person name="Ma J."/>
        </authorList>
    </citation>
    <scope>NUCLEOTIDE SEQUENCE [LARGE SCALE GENOMIC DNA]</scope>
    <source>
        <strain evidence="3 4">CGMCC 1.12543</strain>
    </source>
</reference>
<dbReference type="InterPro" id="IPR000994">
    <property type="entry name" value="Pept_M24"/>
</dbReference>
<accession>A0ABD5RIC0</accession>
<keyword evidence="4" id="KW-1185">Reference proteome</keyword>
<dbReference type="InterPro" id="IPR029149">
    <property type="entry name" value="Creatin/AminoP/Spt16_N"/>
</dbReference>
<dbReference type="PANTHER" id="PTHR46112">
    <property type="entry name" value="AMINOPEPTIDASE"/>
    <property type="match status" value="1"/>
</dbReference>
<dbReference type="RefSeq" id="WP_247418754.1">
    <property type="nucleotide sequence ID" value="NZ_JALLGW010000002.1"/>
</dbReference>
<protein>
    <submittedName>
        <fullName evidence="3">M24 family metallopeptidase</fullName>
    </submittedName>
</protein>
<feature type="region of interest" description="Disordered" evidence="1">
    <location>
        <begin position="348"/>
        <end position="369"/>
    </location>
</feature>
<evidence type="ECO:0000313" key="4">
    <source>
        <dbReference type="Proteomes" id="UP001596099"/>
    </source>
</evidence>
<sequence>MSRRARLDTFLDANDLAAVWFARPNSFAWLTGGDNVVDRSGDTGVAAAGYDGDRLRVVTDDIEAPRLRDEEVGDDVAVESFEWHASSLAEEVADRTSEPFAADFDVAGAESVDASALRQPLSQGDIEDYRSLGRDAAEAVESVCREVTPGTTEREAAVALRAELGERDCETPVALVGGAERAQRYRHLTPTDAELGDYAIASVTTERGGLHASVTRTVAFDPPEWFDERYDAARRVEASALAATRRVGSADESVGSDGGGRTAGDVFDAIREAYAEVGFEDEWRQHHQGGAAGFAGREWIATPDHDATVELPMAYAWNPTVQGTKSEGTHLVTTDGVETLTLGAGHWPTSEVESVDGSLAVSRPDPLRR</sequence>
<gene>
    <name evidence="3" type="ORF">ACFPYI_02015</name>
</gene>
<proteinExistence type="predicted"/>
<dbReference type="InterPro" id="IPR036005">
    <property type="entry name" value="Creatinase/aminopeptidase-like"/>
</dbReference>